<evidence type="ECO:0000313" key="2">
    <source>
        <dbReference type="Proteomes" id="UP001158049"/>
    </source>
</evidence>
<dbReference type="Proteomes" id="UP001158049">
    <property type="component" value="Unassembled WGS sequence"/>
</dbReference>
<protein>
    <recommendedName>
        <fullName evidence="3">NACHT domain-containing protein</fullName>
    </recommendedName>
</protein>
<reference evidence="1 2" key="1">
    <citation type="submission" date="2017-05" db="EMBL/GenBank/DDBJ databases">
        <authorList>
            <person name="Varghese N."/>
            <person name="Submissions S."/>
        </authorList>
    </citation>
    <scope>NUCLEOTIDE SEQUENCE [LARGE SCALE GENOMIC DNA]</scope>
    <source>
        <strain evidence="1 2">DSM 26001</strain>
    </source>
</reference>
<dbReference type="PANTHER" id="PTHR10039:SF14">
    <property type="entry name" value="NACHT DOMAIN-CONTAINING PROTEIN"/>
    <property type="match status" value="1"/>
</dbReference>
<dbReference type="RefSeq" id="WP_283445621.1">
    <property type="nucleotide sequence ID" value="NZ_FXUL01000042.1"/>
</dbReference>
<dbReference type="PANTHER" id="PTHR10039">
    <property type="entry name" value="AMELOGENIN"/>
    <property type="match status" value="1"/>
</dbReference>
<dbReference type="SUPFAM" id="SSF52540">
    <property type="entry name" value="P-loop containing nucleoside triphosphate hydrolases"/>
    <property type="match status" value="1"/>
</dbReference>
<evidence type="ECO:0000313" key="1">
    <source>
        <dbReference type="EMBL" id="SMP81208.1"/>
    </source>
</evidence>
<proteinExistence type="predicted"/>
<dbReference type="InterPro" id="IPR027417">
    <property type="entry name" value="P-loop_NTPase"/>
</dbReference>
<dbReference type="EMBL" id="FXUL01000042">
    <property type="protein sequence ID" value="SMP81208.1"/>
    <property type="molecule type" value="Genomic_DNA"/>
</dbReference>
<evidence type="ECO:0008006" key="3">
    <source>
        <dbReference type="Google" id="ProtNLM"/>
    </source>
</evidence>
<gene>
    <name evidence="1" type="ORF">SAMN06295970_14211</name>
</gene>
<sequence>MSSTIASGPRSIAVGGSVIASVLITGDRAKVFRGEYVDIAQFYIDPQPIFDRVHLDRYVPRQQIEDAVDAFFSESDRGYFILEAKGGLGKTTMAAHLVKSRSYLHHFVETFPGSEGELAGVRNIAAQLALVWKLLDDSENYVPLGSLGPDVLQSLIGRAAARRDELLPKEKIVIVIDALDEASHPASRNVFGLPRNLPRGVYVICTKRPQEVSLNITGARRIFSIKADAPDNIEDLRTYLIGRAISLQLAPKLENNAIPTHSFVNTLLSKSEGIWVYVDFVLREIENDARLPNDIENLPSGLRRYFADFFGSWAQRNSLAWEKYGRRVLVTLAVVQDDVSLALACRFMGIEDSSDLRRTLQQDWSPFITRKAGREVAFSLYHGSIRDFVLGRFSASEDLMEQEEAFAGELSDEASQMSGHIATCCLTNWGGLDSALPRLRDKPGEEIARYGAKHLPYHLAEAGRAKELHELLLLSSEANNLWYEFKSSQNDLDQYISQLSFARSIAVNDMASDDVISTDAIATSVRYGLTRSSLNTIASNLPWKCIAFAIDSKAWTLERAISHAEQCEDGESRARAYFPLIQRASERIRLQCIRAMITAISHVSGNPKSHFESTLWIDILSEKDVDWNEGELELCFNAITGIEGSEDCLSALAQLCRLSIRPNLAREIMSFAATASGSGGESLAAAFADYRTLRSRVEVRLLAIRALPMREKAKEYSDLLDQLELYEGSHLLAIALRMVRQDEDYDSLERNSLLPDIEPLVEKCYELCVNNDFLGKFAAEELLIVAGDKKRKLFESMVLPSLFKDGGGDRASRIARIARENPEFESELVQLSGDLWGFSAAKVLGSMLSFSLLARRQLLGMDYLSNSLLDGMIEQDSLGDFISILPDDKIDELIDAVDKFSDQYTRARGLSQISLKLPRESRDVVLACIQVVEQLDDSHKIDRILGALSSHHSLDIVELAFNAARRGRDESDCIWALTQLLPHLEGADRVGCIKTAAAMLGKVRPYYSRAGLLCKFAAAVIRVLSTEEESILQAAYSNIPTTNAAYEVAWLLTLVKTGAIERRAIRIEEALRVARDVPGWPRVGLISDIFPYCEFKSQSALAAELATELQLLDSSDQKYAFPKAAQFLEGDFRSRMCMEIVRETPDDKLYSLDVLCTVLDRRSTFELRERAISTEEDQLLPHLVIALARLECFEDAFELQPTISEGRRVDALLGMVKFLNASHFDTAIELAKAVRGNDYFEQQRDKVLAAIVERMHELRQSTDALKLTDAITSPTLRVGSRVRLIEALGQETVATILNEAKTVCLAAPEFYDRADINYEILKLSPTQFSNDELAALFAANLALTESESRSACYQTIGLFVPKLSQRLSSTVAAKVFGEMTRVNAWWP</sequence>
<name>A0ABY1QX38_9BURK</name>
<accession>A0ABY1QX38</accession>
<organism evidence="1 2">
    <name type="scientific">Noviherbaspirillum suwonense</name>
    <dbReference type="NCBI Taxonomy" id="1224511"/>
    <lineage>
        <taxon>Bacteria</taxon>
        <taxon>Pseudomonadati</taxon>
        <taxon>Pseudomonadota</taxon>
        <taxon>Betaproteobacteria</taxon>
        <taxon>Burkholderiales</taxon>
        <taxon>Oxalobacteraceae</taxon>
        <taxon>Noviherbaspirillum</taxon>
    </lineage>
</organism>
<keyword evidence="2" id="KW-1185">Reference proteome</keyword>
<comment type="caution">
    <text evidence="1">The sequence shown here is derived from an EMBL/GenBank/DDBJ whole genome shotgun (WGS) entry which is preliminary data.</text>
</comment>